<dbReference type="PANTHER" id="PTHR14025:SF20">
    <property type="entry name" value="FANCONI ANEMIA GROUP M PROTEIN"/>
    <property type="match status" value="1"/>
</dbReference>
<dbReference type="InterPro" id="IPR010994">
    <property type="entry name" value="RuvA_2-like"/>
</dbReference>
<dbReference type="PANTHER" id="PTHR14025">
    <property type="entry name" value="FANCONI ANEMIA GROUP M FANCM FAMILY MEMBER"/>
    <property type="match status" value="1"/>
</dbReference>
<evidence type="ECO:0000256" key="1">
    <source>
        <dbReference type="ARBA" id="ARBA00022741"/>
    </source>
</evidence>
<dbReference type="Proteomes" id="UP000583740">
    <property type="component" value="Unassembled WGS sequence"/>
</dbReference>
<dbReference type="SMART" id="SM00891">
    <property type="entry name" value="ERCC4"/>
    <property type="match status" value="1"/>
</dbReference>
<dbReference type="GO" id="GO:0004518">
    <property type="term" value="F:nuclease activity"/>
    <property type="evidence" value="ECO:0007669"/>
    <property type="project" value="InterPro"/>
</dbReference>
<dbReference type="AlphaFoldDB" id="A0A7K5LZP9"/>
<dbReference type="GO" id="GO:0036297">
    <property type="term" value="P:interstrand cross-link repair"/>
    <property type="evidence" value="ECO:0007669"/>
    <property type="project" value="TreeGrafter"/>
</dbReference>
<sequence length="489" mass="52452">MRAVYLSSVRSPALGSRYRMVHREFNPSAIFSQIPEQDVAYAEDSFCVGDEEEEAPSGCSEEEECVDFDLLTREGSSSRQQYLTRRRRRLGQARRAGNAPAPLQRKKPSRIIVLSDSSEEETGASRERPLEAGQGKGQLPKALPSAPSAQPRSGAGEATAPQAGGQDTERLLGLEPSVSGMLDPPPEQPGRSTSMPPAGSGCRNTDLQAAAEVSSSLKTHGSSSGSACPAVPNPSSATARISSVPSEHSPSPAGISRHSASLCILADTREICSGPEVLSCLRAGHGLRVQVCSLGSSDYIVSNRLAVDRVLQSELQSPGNRNKLSQRLQRLQGIFERICVILETDRVRPGETSRCFQRTQHYDGVLSALVQAGIRILFSSCQEETAALLKELALLEHRKDAAIQVPTEPEGHGRDVLNFYLSIPNLSYGAALNLCHSFGSITAVANSSVPALAAGARLSRPQAEELHRFLRHDFDPQLLPQPLPAKGKG</sequence>
<dbReference type="SUPFAM" id="SSF47781">
    <property type="entry name" value="RuvA domain 2-like"/>
    <property type="match status" value="1"/>
</dbReference>
<feature type="non-terminal residue" evidence="7">
    <location>
        <position position="489"/>
    </location>
</feature>
<dbReference type="SUPFAM" id="SSF52980">
    <property type="entry name" value="Restriction endonuclease-like"/>
    <property type="match status" value="1"/>
</dbReference>
<evidence type="ECO:0000313" key="8">
    <source>
        <dbReference type="Proteomes" id="UP000583740"/>
    </source>
</evidence>
<dbReference type="GO" id="GO:0005524">
    <property type="term" value="F:ATP binding"/>
    <property type="evidence" value="ECO:0007669"/>
    <property type="project" value="UniProtKB-KW"/>
</dbReference>
<gene>
    <name evidence="7" type="primary">Fancm</name>
    <name evidence="7" type="ORF">CARCAR_R15704</name>
</gene>
<dbReference type="Gene3D" id="1.10.150.20">
    <property type="entry name" value="5' to 3' exonuclease, C-terminal subdomain"/>
    <property type="match status" value="1"/>
</dbReference>
<keyword evidence="1" id="KW-0547">Nucleotide-binding</keyword>
<dbReference type="InterPro" id="IPR006166">
    <property type="entry name" value="ERCC4_domain"/>
</dbReference>
<feature type="domain" description="ERCC4" evidence="6">
    <location>
        <begin position="263"/>
        <end position="346"/>
    </location>
</feature>
<evidence type="ECO:0000256" key="4">
    <source>
        <dbReference type="ARBA" id="ARBA00022840"/>
    </source>
</evidence>
<dbReference type="GO" id="GO:0043138">
    <property type="term" value="F:3'-5' DNA helicase activity"/>
    <property type="evidence" value="ECO:0007669"/>
    <property type="project" value="TreeGrafter"/>
</dbReference>
<reference evidence="7 8" key="1">
    <citation type="submission" date="2019-09" db="EMBL/GenBank/DDBJ databases">
        <title>Bird 10,000 Genomes (B10K) Project - Family phase.</title>
        <authorList>
            <person name="Zhang G."/>
        </authorList>
    </citation>
    <scope>NUCLEOTIDE SEQUENCE [LARGE SCALE GENOMIC DNA]</scope>
    <source>
        <strain evidence="7">B10K-DU-001-69</strain>
        <tissue evidence="7">Muscle</tissue>
    </source>
</reference>
<feature type="non-terminal residue" evidence="7">
    <location>
        <position position="1"/>
    </location>
</feature>
<dbReference type="Pfam" id="PF02732">
    <property type="entry name" value="ERCC4"/>
    <property type="match status" value="1"/>
</dbReference>
<dbReference type="CDD" id="cd20077">
    <property type="entry name" value="XPF_nuclease_FANCM"/>
    <property type="match status" value="1"/>
</dbReference>
<evidence type="ECO:0000256" key="5">
    <source>
        <dbReference type="SAM" id="MobiDB-lite"/>
    </source>
</evidence>
<keyword evidence="4" id="KW-0067">ATP-binding</keyword>
<evidence type="ECO:0000313" key="7">
    <source>
        <dbReference type="EMBL" id="NWT23607.1"/>
    </source>
</evidence>
<dbReference type="GO" id="GO:0016787">
    <property type="term" value="F:hydrolase activity"/>
    <property type="evidence" value="ECO:0007669"/>
    <property type="project" value="UniProtKB-KW"/>
</dbReference>
<dbReference type="GO" id="GO:0000400">
    <property type="term" value="F:four-way junction DNA binding"/>
    <property type="evidence" value="ECO:0007669"/>
    <property type="project" value="TreeGrafter"/>
</dbReference>
<feature type="compositionally biased region" description="Polar residues" evidence="5">
    <location>
        <begin position="233"/>
        <end position="249"/>
    </location>
</feature>
<dbReference type="GO" id="GO:0009378">
    <property type="term" value="F:four-way junction helicase activity"/>
    <property type="evidence" value="ECO:0007669"/>
    <property type="project" value="TreeGrafter"/>
</dbReference>
<evidence type="ECO:0000256" key="3">
    <source>
        <dbReference type="ARBA" id="ARBA00022806"/>
    </source>
</evidence>
<name>A0A7K5LZP9_CARCD</name>
<feature type="region of interest" description="Disordered" evidence="5">
    <location>
        <begin position="76"/>
        <end position="255"/>
    </location>
</feature>
<keyword evidence="8" id="KW-1185">Reference proteome</keyword>
<organism evidence="7 8">
    <name type="scientific">Cardinalis cardinalis</name>
    <name type="common">Northern cardinal</name>
    <dbReference type="NCBI Taxonomy" id="98964"/>
    <lineage>
        <taxon>Eukaryota</taxon>
        <taxon>Metazoa</taxon>
        <taxon>Chordata</taxon>
        <taxon>Craniata</taxon>
        <taxon>Vertebrata</taxon>
        <taxon>Euteleostomi</taxon>
        <taxon>Archelosauria</taxon>
        <taxon>Archosauria</taxon>
        <taxon>Dinosauria</taxon>
        <taxon>Saurischia</taxon>
        <taxon>Theropoda</taxon>
        <taxon>Coelurosauria</taxon>
        <taxon>Aves</taxon>
        <taxon>Neognathae</taxon>
        <taxon>Neoaves</taxon>
        <taxon>Telluraves</taxon>
        <taxon>Australaves</taxon>
        <taxon>Passeriformes</taxon>
        <taxon>Cardinalidae</taxon>
        <taxon>Cardinalis</taxon>
    </lineage>
</organism>
<keyword evidence="2" id="KW-0378">Hydrolase</keyword>
<dbReference type="EMBL" id="VYXE01003214">
    <property type="protein sequence ID" value="NWT23607.1"/>
    <property type="molecule type" value="Genomic_DNA"/>
</dbReference>
<evidence type="ECO:0000259" key="6">
    <source>
        <dbReference type="SMART" id="SM00891"/>
    </source>
</evidence>
<dbReference type="Gene3D" id="3.40.50.10130">
    <property type="match status" value="1"/>
</dbReference>
<evidence type="ECO:0000256" key="2">
    <source>
        <dbReference type="ARBA" id="ARBA00022801"/>
    </source>
</evidence>
<dbReference type="InterPro" id="IPR011335">
    <property type="entry name" value="Restrct_endonuc-II-like"/>
</dbReference>
<protein>
    <submittedName>
        <fullName evidence="7">FANCM protein</fullName>
    </submittedName>
</protein>
<dbReference type="GO" id="GO:0045003">
    <property type="term" value="P:double-strand break repair via synthesis-dependent strand annealing"/>
    <property type="evidence" value="ECO:0007669"/>
    <property type="project" value="TreeGrafter"/>
</dbReference>
<feature type="compositionally biased region" description="Low complexity" evidence="5">
    <location>
        <begin position="214"/>
        <end position="226"/>
    </location>
</feature>
<dbReference type="InterPro" id="IPR047418">
    <property type="entry name" value="XPF_nuclease_FANCM"/>
</dbReference>
<accession>A0A7K5LZP9</accession>
<proteinExistence type="predicted"/>
<comment type="caution">
    <text evidence="7">The sequence shown here is derived from an EMBL/GenBank/DDBJ whole genome shotgun (WGS) entry which is preliminary data.</text>
</comment>
<keyword evidence="3" id="KW-0347">Helicase</keyword>